<feature type="domain" description="PepSY" evidence="14">
    <location>
        <begin position="118"/>
        <end position="183"/>
    </location>
</feature>
<dbReference type="InterPro" id="IPR001570">
    <property type="entry name" value="Peptidase_M4_C_domain"/>
</dbReference>
<dbReference type="GO" id="GO:0004222">
    <property type="term" value="F:metalloendopeptidase activity"/>
    <property type="evidence" value="ECO:0007669"/>
    <property type="project" value="UniProtKB-UniRule"/>
</dbReference>
<feature type="domain" description="Peptidase M4" evidence="12">
    <location>
        <begin position="193"/>
        <end position="348"/>
    </location>
</feature>
<dbReference type="CDD" id="cd09597">
    <property type="entry name" value="M4_TLP"/>
    <property type="match status" value="1"/>
</dbReference>
<evidence type="ECO:0000256" key="2">
    <source>
        <dbReference type="ARBA" id="ARBA00009388"/>
    </source>
</evidence>
<name>A0A1I2IRW3_9GAMM</name>
<evidence type="ECO:0000259" key="14">
    <source>
        <dbReference type="Pfam" id="PF03413"/>
    </source>
</evidence>
<feature type="chain" id="PRO_5023008780" description="Neutral metalloproteinase" evidence="11">
    <location>
        <begin position="25"/>
        <end position="535"/>
    </location>
</feature>
<feature type="active site" description="Proton donor" evidence="10">
    <location>
        <position position="430"/>
    </location>
</feature>
<reference evidence="17" key="1">
    <citation type="submission" date="2016-10" db="EMBL/GenBank/DDBJ databases">
        <authorList>
            <person name="Varghese N."/>
            <person name="Submissions S."/>
        </authorList>
    </citation>
    <scope>NUCLEOTIDE SEQUENCE [LARGE SCALE GENOMIC DNA]</scope>
    <source>
        <strain evidence="17">UNC178MFTsu3.1</strain>
    </source>
</reference>
<keyword evidence="4" id="KW-0479">Metal-binding</keyword>
<dbReference type="EMBL" id="FONH01000018">
    <property type="protein sequence ID" value="SFF45004.1"/>
    <property type="molecule type" value="Genomic_DNA"/>
</dbReference>
<dbReference type="Pfam" id="PF01447">
    <property type="entry name" value="Peptidase_M4"/>
    <property type="match status" value="1"/>
</dbReference>
<evidence type="ECO:0000256" key="11">
    <source>
        <dbReference type="RuleBase" id="RU366073"/>
    </source>
</evidence>
<evidence type="ECO:0000256" key="1">
    <source>
        <dbReference type="ARBA" id="ARBA00001947"/>
    </source>
</evidence>
<organism evidence="16 17">
    <name type="scientific">Dyella marensis</name>
    <dbReference type="NCBI Taxonomy" id="500610"/>
    <lineage>
        <taxon>Bacteria</taxon>
        <taxon>Pseudomonadati</taxon>
        <taxon>Pseudomonadota</taxon>
        <taxon>Gammaproteobacteria</taxon>
        <taxon>Lysobacterales</taxon>
        <taxon>Rhodanobacteraceae</taxon>
        <taxon>Dyella</taxon>
    </lineage>
</organism>
<comment type="subcellular location">
    <subcellularLocation>
        <location evidence="11">Secreted</location>
    </subcellularLocation>
</comment>
<evidence type="ECO:0000313" key="16">
    <source>
        <dbReference type="EMBL" id="SFF45004.1"/>
    </source>
</evidence>
<dbReference type="Pfam" id="PF02868">
    <property type="entry name" value="Peptidase_M4_C"/>
    <property type="match status" value="1"/>
</dbReference>
<evidence type="ECO:0000256" key="3">
    <source>
        <dbReference type="ARBA" id="ARBA00022670"/>
    </source>
</evidence>
<feature type="signal peptide" evidence="11">
    <location>
        <begin position="1"/>
        <end position="24"/>
    </location>
</feature>
<evidence type="ECO:0000256" key="4">
    <source>
        <dbReference type="ARBA" id="ARBA00022723"/>
    </source>
</evidence>
<dbReference type="Pfam" id="PF07504">
    <property type="entry name" value="FTP"/>
    <property type="match status" value="1"/>
</dbReference>
<dbReference type="AlphaFoldDB" id="A0A1I2IRW3"/>
<dbReference type="Gene3D" id="3.10.450.490">
    <property type="match status" value="1"/>
</dbReference>
<comment type="cofactor">
    <cofactor evidence="1 11">
        <name>Zn(2+)</name>
        <dbReference type="ChEBI" id="CHEBI:29105"/>
    </cofactor>
</comment>
<dbReference type="GO" id="GO:0006508">
    <property type="term" value="P:proteolysis"/>
    <property type="evidence" value="ECO:0007669"/>
    <property type="project" value="UniProtKB-KW"/>
</dbReference>
<evidence type="ECO:0000259" key="13">
    <source>
        <dbReference type="Pfam" id="PF02868"/>
    </source>
</evidence>
<evidence type="ECO:0000256" key="9">
    <source>
        <dbReference type="ARBA" id="ARBA00023145"/>
    </source>
</evidence>
<evidence type="ECO:0000256" key="7">
    <source>
        <dbReference type="ARBA" id="ARBA00022833"/>
    </source>
</evidence>
<comment type="similarity">
    <text evidence="2 11">Belongs to the peptidase M4 family.</text>
</comment>
<dbReference type="PANTHER" id="PTHR33794">
    <property type="entry name" value="BACILLOLYSIN"/>
    <property type="match status" value="1"/>
</dbReference>
<protein>
    <recommendedName>
        <fullName evidence="11">Neutral metalloproteinase</fullName>
        <ecNumber evidence="11">3.4.24.-</ecNumber>
    </recommendedName>
</protein>
<dbReference type="STRING" id="500610.SAMN02799615_03629"/>
<dbReference type="EC" id="3.4.24.-" evidence="11"/>
<dbReference type="Gene3D" id="3.10.450.40">
    <property type="match status" value="1"/>
</dbReference>
<dbReference type="GO" id="GO:0005576">
    <property type="term" value="C:extracellular region"/>
    <property type="evidence" value="ECO:0007669"/>
    <property type="project" value="UniProtKB-SubCell"/>
</dbReference>
<dbReference type="Proteomes" id="UP000199477">
    <property type="component" value="Unassembled WGS sequence"/>
</dbReference>
<evidence type="ECO:0000256" key="8">
    <source>
        <dbReference type="ARBA" id="ARBA00023049"/>
    </source>
</evidence>
<keyword evidence="17" id="KW-1185">Reference proteome</keyword>
<dbReference type="InterPro" id="IPR011096">
    <property type="entry name" value="FTP_domain"/>
</dbReference>
<feature type="active site" evidence="10">
    <location>
        <position position="341"/>
    </location>
</feature>
<evidence type="ECO:0000256" key="5">
    <source>
        <dbReference type="ARBA" id="ARBA00022729"/>
    </source>
</evidence>
<dbReference type="Gene3D" id="1.10.390.10">
    <property type="entry name" value="Neutral Protease Domain 2"/>
    <property type="match status" value="1"/>
</dbReference>
<dbReference type="InterPro" id="IPR025711">
    <property type="entry name" value="PepSY"/>
</dbReference>
<sequence length="535" mass="55950">MSLKPYVLSLSIAAALTLAGGAQAARFDQMAIAGAAKGLARQQSAALQADSDDAFEATDVIVDADGTEHVRMQRSYRGLPVIGGDVVVHSNNGRFREASLTLHGRGRPSLSPRTSANEAQLVAGKDFNGTIESIESRGLVIYARGDKPVLAYEVNVQGASDTFGTANMRYFVDAANGKVLDRWNLFQTAAANGTGKSLLVGNVGIVTNSVSGGYQLVDPSRGNGSVYDAKGKNDTSANLRNATLFTDTDNVWGNNAESDRATVAGDIAYGVSKTWDYYKNVHGRNGIFNDGQGVKSYAHVKIYVGTGYTSNNAAWNGSAMEYGDGGTTWFPLVAVDVAGHEMSHGVTQATAGLAYSGESGGLNEANSDIFGTMVEYYANNSTDAPDYLIGEKIYRSNPGGTTALRYMFKPSLDGASADCWSSSVGSLNVHYSSGVGNHFFYLLAEGAVVPAGFGAGTSANLTAAKLVCNGNTAAGGIGRDAAQKIWYRALTVYMTSNTNYAAARTATLKAAADLYGTTSTQYAGVASAWSAVSVN</sequence>
<keyword evidence="9" id="KW-0865">Zymogen</keyword>
<accession>A0A1I2IRW3</accession>
<keyword evidence="3 11" id="KW-0645">Protease</keyword>
<keyword evidence="8 11" id="KW-0482">Metalloprotease</keyword>
<dbReference type="SUPFAM" id="SSF55486">
    <property type="entry name" value="Metalloproteases ('zincins'), catalytic domain"/>
    <property type="match status" value="1"/>
</dbReference>
<comment type="function">
    <text evidence="11">Extracellular zinc metalloprotease.</text>
</comment>
<dbReference type="InterPro" id="IPR013856">
    <property type="entry name" value="Peptidase_M4_domain"/>
</dbReference>
<evidence type="ECO:0000259" key="12">
    <source>
        <dbReference type="Pfam" id="PF01447"/>
    </source>
</evidence>
<dbReference type="GO" id="GO:0046872">
    <property type="term" value="F:metal ion binding"/>
    <property type="evidence" value="ECO:0007669"/>
    <property type="project" value="UniProtKB-UniRule"/>
</dbReference>
<proteinExistence type="inferred from homology"/>
<evidence type="ECO:0000256" key="6">
    <source>
        <dbReference type="ARBA" id="ARBA00022801"/>
    </source>
</evidence>
<keyword evidence="7 11" id="KW-0862">Zinc</keyword>
<evidence type="ECO:0000256" key="10">
    <source>
        <dbReference type="PIRSR" id="PIRSR623612-1"/>
    </source>
</evidence>
<dbReference type="InterPro" id="IPR023612">
    <property type="entry name" value="Peptidase_M4"/>
</dbReference>
<keyword evidence="5 11" id="KW-0732">Signal</keyword>
<feature type="domain" description="FTP" evidence="15">
    <location>
        <begin position="53"/>
        <end position="96"/>
    </location>
</feature>
<gene>
    <name evidence="16" type="ORF">SAMN02799615_03629</name>
</gene>
<dbReference type="PANTHER" id="PTHR33794:SF1">
    <property type="entry name" value="BACILLOLYSIN"/>
    <property type="match status" value="1"/>
</dbReference>
<evidence type="ECO:0000259" key="15">
    <source>
        <dbReference type="Pfam" id="PF07504"/>
    </source>
</evidence>
<evidence type="ECO:0000313" key="17">
    <source>
        <dbReference type="Proteomes" id="UP000199477"/>
    </source>
</evidence>
<feature type="domain" description="Peptidase M4 C-terminal" evidence="13">
    <location>
        <begin position="351"/>
        <end position="534"/>
    </location>
</feature>
<keyword evidence="11" id="KW-0964">Secreted</keyword>
<keyword evidence="6 11" id="KW-0378">Hydrolase</keyword>
<dbReference type="PRINTS" id="PR00730">
    <property type="entry name" value="THERMOLYSIN"/>
</dbReference>
<dbReference type="InterPro" id="IPR027268">
    <property type="entry name" value="Peptidase_M4/M1_CTD_sf"/>
</dbReference>
<dbReference type="Gene3D" id="3.10.170.10">
    <property type="match status" value="1"/>
</dbReference>
<dbReference type="Pfam" id="PF03413">
    <property type="entry name" value="PepSY"/>
    <property type="match status" value="1"/>
</dbReference>
<dbReference type="InterPro" id="IPR050728">
    <property type="entry name" value="Zinc_Metalloprotease_M4"/>
</dbReference>